<feature type="region of interest" description="Disordered" evidence="1">
    <location>
        <begin position="890"/>
        <end position="924"/>
    </location>
</feature>
<evidence type="ECO:0000313" key="4">
    <source>
        <dbReference type="Proteomes" id="UP001150569"/>
    </source>
</evidence>
<dbReference type="PANTHER" id="PTHR13902">
    <property type="entry name" value="SERINE/THREONINE-PROTEIN KINASE WNK WITH NO LYSINE -RELATED"/>
    <property type="match status" value="1"/>
</dbReference>
<dbReference type="PROSITE" id="PS50011">
    <property type="entry name" value="PROTEIN_KINASE_DOM"/>
    <property type="match status" value="1"/>
</dbReference>
<dbReference type="AlphaFoldDB" id="A0A9W7ZJD9"/>
<dbReference type="InterPro" id="IPR000719">
    <property type="entry name" value="Prot_kinase_dom"/>
</dbReference>
<evidence type="ECO:0000259" key="2">
    <source>
        <dbReference type="PROSITE" id="PS50011"/>
    </source>
</evidence>
<evidence type="ECO:0000256" key="1">
    <source>
        <dbReference type="SAM" id="MobiDB-lite"/>
    </source>
</evidence>
<feature type="compositionally biased region" description="Low complexity" evidence="1">
    <location>
        <begin position="836"/>
        <end position="850"/>
    </location>
</feature>
<feature type="compositionally biased region" description="Polar residues" evidence="1">
    <location>
        <begin position="824"/>
        <end position="835"/>
    </location>
</feature>
<feature type="region of interest" description="Disordered" evidence="1">
    <location>
        <begin position="14"/>
        <end position="45"/>
    </location>
</feature>
<dbReference type="GO" id="GO:0004672">
    <property type="term" value="F:protein kinase activity"/>
    <property type="evidence" value="ECO:0007669"/>
    <property type="project" value="InterPro"/>
</dbReference>
<dbReference type="GO" id="GO:0005524">
    <property type="term" value="F:ATP binding"/>
    <property type="evidence" value="ECO:0007669"/>
    <property type="project" value="InterPro"/>
</dbReference>
<dbReference type="Proteomes" id="UP001150569">
    <property type="component" value="Unassembled WGS sequence"/>
</dbReference>
<dbReference type="Pfam" id="PF00069">
    <property type="entry name" value="Pkinase"/>
    <property type="match status" value="1"/>
</dbReference>
<accession>A0A9W7ZJD9</accession>
<evidence type="ECO:0000313" key="3">
    <source>
        <dbReference type="EMBL" id="KAJ1910571.1"/>
    </source>
</evidence>
<protein>
    <recommendedName>
        <fullName evidence="2">Protein kinase domain-containing protein</fullName>
    </recommendedName>
</protein>
<dbReference type="EMBL" id="JANBPT010001033">
    <property type="protein sequence ID" value="KAJ1910571.1"/>
    <property type="molecule type" value="Genomic_DNA"/>
</dbReference>
<dbReference type="InterPro" id="IPR011009">
    <property type="entry name" value="Kinase-like_dom_sf"/>
</dbReference>
<dbReference type="OrthoDB" id="4062651at2759"/>
<dbReference type="Gene3D" id="3.30.200.20">
    <property type="entry name" value="Phosphorylase Kinase, domain 1"/>
    <property type="match status" value="1"/>
</dbReference>
<feature type="compositionally biased region" description="Polar residues" evidence="1">
    <location>
        <begin position="14"/>
        <end position="23"/>
    </location>
</feature>
<dbReference type="FunFam" id="1.10.510.10:FF:001565">
    <property type="entry name" value="WNK protein kinase"/>
    <property type="match status" value="1"/>
</dbReference>
<feature type="region of interest" description="Disordered" evidence="1">
    <location>
        <begin position="729"/>
        <end position="751"/>
    </location>
</feature>
<keyword evidence="4" id="KW-1185">Reference proteome</keyword>
<dbReference type="InterPro" id="IPR008271">
    <property type="entry name" value="Ser/Thr_kinase_AS"/>
</dbReference>
<reference evidence="3" key="1">
    <citation type="submission" date="2022-07" db="EMBL/GenBank/DDBJ databases">
        <title>Phylogenomic reconstructions and comparative analyses of Kickxellomycotina fungi.</title>
        <authorList>
            <person name="Reynolds N.K."/>
            <person name="Stajich J.E."/>
            <person name="Barry K."/>
            <person name="Grigoriev I.V."/>
            <person name="Crous P."/>
            <person name="Smith M.E."/>
        </authorList>
    </citation>
    <scope>NUCLEOTIDE SEQUENCE</scope>
    <source>
        <strain evidence="3">RSA 861</strain>
    </source>
</reference>
<feature type="region of interest" description="Disordered" evidence="1">
    <location>
        <begin position="819"/>
        <end position="850"/>
    </location>
</feature>
<feature type="domain" description="Protein kinase" evidence="2">
    <location>
        <begin position="94"/>
        <end position="354"/>
    </location>
</feature>
<organism evidence="3 4">
    <name type="scientific">Tieghemiomyces parasiticus</name>
    <dbReference type="NCBI Taxonomy" id="78921"/>
    <lineage>
        <taxon>Eukaryota</taxon>
        <taxon>Fungi</taxon>
        <taxon>Fungi incertae sedis</taxon>
        <taxon>Zoopagomycota</taxon>
        <taxon>Kickxellomycotina</taxon>
        <taxon>Dimargaritomycetes</taxon>
        <taxon>Dimargaritales</taxon>
        <taxon>Dimargaritaceae</taxon>
        <taxon>Tieghemiomyces</taxon>
    </lineage>
</organism>
<proteinExistence type="predicted"/>
<dbReference type="SMART" id="SM00220">
    <property type="entry name" value="S_TKc"/>
    <property type="match status" value="1"/>
</dbReference>
<comment type="caution">
    <text evidence="3">The sequence shown here is derived from an EMBL/GenBank/DDBJ whole genome shotgun (WGS) entry which is preliminary data.</text>
</comment>
<dbReference type="SUPFAM" id="SSF56112">
    <property type="entry name" value="Protein kinase-like (PK-like)"/>
    <property type="match status" value="1"/>
</dbReference>
<dbReference type="InterPro" id="IPR050588">
    <property type="entry name" value="WNK_Ser-Thr_kinase"/>
</dbReference>
<name>A0A9W7ZJD9_9FUNG</name>
<sequence>MPMANPLSRVLINTINKPPSSCHPQPDGSSAALHPPATLLNTPGPATSYLTTSPSLYPAHLMTGTPPAASHRYHYHHKHTTDHAVIADPTGRFERYDTILGRGAYKKVYVAFDHEEGVEVAWNEIKVDHLRRPERRKIWSEISILKTLRHDSVLNLFHAWTAMNQHGIENIYFVTEFMSSGTLRQFIKKSKGPIKPRVLKNWCVQILRGLDYLHHYDPPIIHRDLKCDNIFVNGNSGHLKIGDLGLATFKHREHASSVLGTPEYMAPEMYEERYNERVDIYAFGMCVLEMVTKEYPYVECTNPAQIYRRVTAGIQPASLDRIVDPDIKSFIRHCIQSDPALRPSAAELLQHPFLTQLESLSGLGPSESPAEPAGILSSFDSATAAAKPGLHRTPSRPVHPAANNTVTTALIAVAPHATTVSTASVPILPPVLSSRTSSSSSLSIPVPEPTARAAVLAVKVLGFNADCHELQLEVQCSAPNADAQVVAFPFHLLSDTPYSVVVEMIKEGVLSDSELPMAEHRIAHTLEAWFDASIRANPALVRNAHGYPYFSSAAKTNPLPPHDYVPCQTQGGDPACDSAVISGHPAAAVSSGYQCEFPTAPDATPRPGNDTSCGESLSSGSESDGEVSDLELDVSFLPLANSEHMNDPTGDETPPSGGTPLAIVRSHDPVLPGDSSTRRRYPFLVDRHGLQQSRASLARHVSERRAHRPHTPAQPDTVCCSTPCSPSFAGRTLRPSRSRESHSTNGHVESLPAETFAYPDFESVDRPLHHQFSQLRVQTSDQHGLLPYVSLGDPALPPYLARSVSSQYSSAQEIEARLAAHQSDGLSSADESLWTSRRPSSGGLPSPSCSNCQQPIPIPFASANTFSARSTPFVGPTSLPSALHLSSWSTPSTLAVPSTTAAPDPLLTGNSLPGHPKSHLASSAGATLPTRQQLVNGGGISSGPPAPANHDPEVLALWVRHQQEAAALLRQQQQEWQTLMSLKRTQADLDTANPAASSPQ</sequence>
<feature type="region of interest" description="Disordered" evidence="1">
    <location>
        <begin position="641"/>
        <end position="660"/>
    </location>
</feature>
<feature type="compositionally biased region" description="Polar residues" evidence="1">
    <location>
        <begin position="890"/>
        <end position="901"/>
    </location>
</feature>
<gene>
    <name evidence="3" type="ORF">IWQ60_010587</name>
</gene>
<dbReference type="PROSITE" id="PS00108">
    <property type="entry name" value="PROTEIN_KINASE_ST"/>
    <property type="match status" value="1"/>
</dbReference>
<dbReference type="CDD" id="cd13983">
    <property type="entry name" value="STKc_WNK"/>
    <property type="match status" value="1"/>
</dbReference>
<feature type="region of interest" description="Disordered" evidence="1">
    <location>
        <begin position="598"/>
        <end position="628"/>
    </location>
</feature>
<dbReference type="Gene3D" id="1.10.510.10">
    <property type="entry name" value="Transferase(Phosphotransferase) domain 1"/>
    <property type="match status" value="1"/>
</dbReference>